<keyword evidence="3" id="KW-1185">Reference proteome</keyword>
<evidence type="ECO:0000313" key="2">
    <source>
        <dbReference type="EMBL" id="MBD2568018.1"/>
    </source>
</evidence>
<feature type="region of interest" description="Disordered" evidence="1">
    <location>
        <begin position="44"/>
        <end position="69"/>
    </location>
</feature>
<sequence>MAHQNSFTINIDRQKNSHTALDSNQQYHNFLLAVQKLTVHSISFIGDEDEDDDDDDDDDDDGDPTVPPS</sequence>
<dbReference type="Proteomes" id="UP000640531">
    <property type="component" value="Unassembled WGS sequence"/>
</dbReference>
<gene>
    <name evidence="2" type="ORF">H6G59_08870</name>
</gene>
<organism evidence="2 3">
    <name type="scientific">Anabaena lutea FACHB-196</name>
    <dbReference type="NCBI Taxonomy" id="2692881"/>
    <lineage>
        <taxon>Bacteria</taxon>
        <taxon>Bacillati</taxon>
        <taxon>Cyanobacteriota</taxon>
        <taxon>Cyanophyceae</taxon>
        <taxon>Nostocales</taxon>
        <taxon>Nostocaceae</taxon>
        <taxon>Anabaena</taxon>
    </lineage>
</organism>
<evidence type="ECO:0000256" key="1">
    <source>
        <dbReference type="SAM" id="MobiDB-lite"/>
    </source>
</evidence>
<reference evidence="2 3" key="1">
    <citation type="journal article" date="2020" name="ISME J.">
        <title>Comparative genomics reveals insights into cyanobacterial evolution and habitat adaptation.</title>
        <authorList>
            <person name="Chen M.Y."/>
            <person name="Teng W.K."/>
            <person name="Zhao L."/>
            <person name="Hu C.X."/>
            <person name="Zhou Y.K."/>
            <person name="Han B.P."/>
            <person name="Song L.R."/>
            <person name="Shu W.S."/>
        </authorList>
    </citation>
    <scope>NUCLEOTIDE SEQUENCE [LARGE SCALE GENOMIC DNA]</scope>
    <source>
        <strain evidence="2 3">FACHB-196</strain>
    </source>
</reference>
<proteinExistence type="predicted"/>
<protein>
    <submittedName>
        <fullName evidence="2">Uncharacterized protein</fullName>
    </submittedName>
</protein>
<comment type="caution">
    <text evidence="2">The sequence shown here is derived from an EMBL/GenBank/DDBJ whole genome shotgun (WGS) entry which is preliminary data.</text>
</comment>
<evidence type="ECO:0000313" key="3">
    <source>
        <dbReference type="Proteomes" id="UP000640531"/>
    </source>
</evidence>
<dbReference type="RefSeq" id="WP_190713515.1">
    <property type="nucleotide sequence ID" value="NZ_JACJST010000006.1"/>
</dbReference>
<accession>A0ABR8FCR1</accession>
<dbReference type="EMBL" id="JACJST010000006">
    <property type="protein sequence ID" value="MBD2568018.1"/>
    <property type="molecule type" value="Genomic_DNA"/>
</dbReference>
<feature type="compositionally biased region" description="Acidic residues" evidence="1">
    <location>
        <begin position="46"/>
        <end position="63"/>
    </location>
</feature>
<name>A0ABR8FCR1_9NOST</name>